<feature type="domain" description="NodB homology" evidence="1">
    <location>
        <begin position="75"/>
        <end position="276"/>
    </location>
</feature>
<keyword evidence="3" id="KW-1185">Reference proteome</keyword>
<dbReference type="Pfam" id="PF01522">
    <property type="entry name" value="Polysacc_deac_1"/>
    <property type="match status" value="1"/>
</dbReference>
<evidence type="ECO:0000259" key="1">
    <source>
        <dbReference type="PROSITE" id="PS51677"/>
    </source>
</evidence>
<dbReference type="AlphaFoldDB" id="A0A830H9N9"/>
<dbReference type="Proteomes" id="UP000660262">
    <property type="component" value="Unassembled WGS sequence"/>
</dbReference>
<dbReference type="Gene3D" id="3.20.20.370">
    <property type="entry name" value="Glycoside hydrolase/deacetylase"/>
    <property type="match status" value="1"/>
</dbReference>
<dbReference type="EMBL" id="BNJQ01000005">
    <property type="protein sequence ID" value="GHP03332.1"/>
    <property type="molecule type" value="Genomic_DNA"/>
</dbReference>
<dbReference type="OrthoDB" id="337644at2759"/>
<evidence type="ECO:0000313" key="2">
    <source>
        <dbReference type="EMBL" id="GHP03332.1"/>
    </source>
</evidence>
<sequence length="276" mass="31008">MMVVPHNSTASCGFTQRVQRPPPPRALWLPLWLRRTLWSVLFVFGARPSARLAALFVPALWFFPDANKGEEEEEHVCALTIDDAPGDEPLLNELLDTLDRYKARATFFVTSGMAARCAETDALARIVRRGHDLANHLVEDMSYAAYGAKAFRAALEECQRVIDEVNERVGVAAERKERFYRPPRGRINKAHRRVLAEQGYCVVMGDVFPNDPHILDAKYIANFVGTKARPGSIVILHMPERGFRDTSLRGVAGALARMSLRNLRCNTLAACQARHR</sequence>
<dbReference type="InterPro" id="IPR011330">
    <property type="entry name" value="Glyco_hydro/deAcase_b/a-brl"/>
</dbReference>
<gene>
    <name evidence="2" type="ORF">PPROV_000208700</name>
</gene>
<name>A0A830H9N9_9CHLO</name>
<reference evidence="2" key="1">
    <citation type="submission" date="2020-10" db="EMBL/GenBank/DDBJ databases">
        <title>Unveiling of a novel bifunctional photoreceptor, Dualchrome1, isolated from a cosmopolitan green alga.</title>
        <authorList>
            <person name="Suzuki S."/>
            <person name="Kawachi M."/>
        </authorList>
    </citation>
    <scope>NUCLEOTIDE SEQUENCE</scope>
    <source>
        <strain evidence="2">NIES 2893</strain>
    </source>
</reference>
<dbReference type="InterPro" id="IPR050248">
    <property type="entry name" value="Polysacc_deacetylase_ArnD"/>
</dbReference>
<proteinExistence type="predicted"/>
<dbReference type="PANTHER" id="PTHR10587:SF137">
    <property type="entry name" value="4-DEOXY-4-FORMAMIDO-L-ARABINOSE-PHOSPHOUNDECAPRENOL DEFORMYLASE ARND-RELATED"/>
    <property type="match status" value="1"/>
</dbReference>
<evidence type="ECO:0000313" key="3">
    <source>
        <dbReference type="Proteomes" id="UP000660262"/>
    </source>
</evidence>
<dbReference type="GO" id="GO:0005975">
    <property type="term" value="P:carbohydrate metabolic process"/>
    <property type="evidence" value="ECO:0007669"/>
    <property type="project" value="InterPro"/>
</dbReference>
<dbReference type="GO" id="GO:0004099">
    <property type="term" value="F:chitin deacetylase activity"/>
    <property type="evidence" value="ECO:0007669"/>
    <property type="project" value="UniProtKB-ARBA"/>
</dbReference>
<dbReference type="InterPro" id="IPR002509">
    <property type="entry name" value="NODB_dom"/>
</dbReference>
<comment type="caution">
    <text evidence="2">The sequence shown here is derived from an EMBL/GenBank/DDBJ whole genome shotgun (WGS) entry which is preliminary data.</text>
</comment>
<dbReference type="PROSITE" id="PS51677">
    <property type="entry name" value="NODB"/>
    <property type="match status" value="1"/>
</dbReference>
<organism evidence="2 3">
    <name type="scientific">Pycnococcus provasolii</name>
    <dbReference type="NCBI Taxonomy" id="41880"/>
    <lineage>
        <taxon>Eukaryota</taxon>
        <taxon>Viridiplantae</taxon>
        <taxon>Chlorophyta</taxon>
        <taxon>Pseudoscourfieldiophyceae</taxon>
        <taxon>Pseudoscourfieldiales</taxon>
        <taxon>Pycnococcaceae</taxon>
        <taxon>Pycnococcus</taxon>
    </lineage>
</organism>
<dbReference type="SUPFAM" id="SSF88713">
    <property type="entry name" value="Glycoside hydrolase/deacetylase"/>
    <property type="match status" value="1"/>
</dbReference>
<protein>
    <recommendedName>
        <fullName evidence="1">NodB homology domain-containing protein</fullName>
    </recommendedName>
</protein>
<dbReference type="PANTHER" id="PTHR10587">
    <property type="entry name" value="GLYCOSYL TRANSFERASE-RELATED"/>
    <property type="match status" value="1"/>
</dbReference>
<accession>A0A830H9N9</accession>